<gene>
    <name evidence="7" type="ORF">LCGC14_0521460</name>
</gene>
<evidence type="ECO:0000256" key="4">
    <source>
        <dbReference type="ARBA" id="ARBA00022932"/>
    </source>
</evidence>
<proteinExistence type="predicted"/>
<dbReference type="InterPro" id="IPR043502">
    <property type="entry name" value="DNA/RNA_pol_sf"/>
</dbReference>
<evidence type="ECO:0000256" key="5">
    <source>
        <dbReference type="ARBA" id="ARBA00049244"/>
    </source>
</evidence>
<comment type="catalytic activity">
    <reaction evidence="5">
        <text>DNA(n) + a 2'-deoxyribonucleoside 5'-triphosphate = DNA(n+1) + diphosphate</text>
        <dbReference type="Rhea" id="RHEA:22508"/>
        <dbReference type="Rhea" id="RHEA-COMP:17339"/>
        <dbReference type="Rhea" id="RHEA-COMP:17340"/>
        <dbReference type="ChEBI" id="CHEBI:33019"/>
        <dbReference type="ChEBI" id="CHEBI:61560"/>
        <dbReference type="ChEBI" id="CHEBI:173112"/>
        <dbReference type="EC" id="2.7.7.7"/>
    </reaction>
</comment>
<dbReference type="SUPFAM" id="SSF56672">
    <property type="entry name" value="DNA/RNA polymerases"/>
    <property type="match status" value="1"/>
</dbReference>
<dbReference type="Gene3D" id="3.30.420.10">
    <property type="entry name" value="Ribonuclease H-like superfamily/Ribonuclease H"/>
    <property type="match status" value="1"/>
</dbReference>
<evidence type="ECO:0000256" key="3">
    <source>
        <dbReference type="ARBA" id="ARBA00022695"/>
    </source>
</evidence>
<dbReference type="Gene3D" id="1.20.1060.10">
    <property type="entry name" value="Taq DNA Polymerase, Chain T, domain 4"/>
    <property type="match status" value="1"/>
</dbReference>
<dbReference type="InterPro" id="IPR001098">
    <property type="entry name" value="DNA-dir_DNA_pol_A_palm_dom"/>
</dbReference>
<dbReference type="GO" id="GO:0003887">
    <property type="term" value="F:DNA-directed DNA polymerase activity"/>
    <property type="evidence" value="ECO:0007669"/>
    <property type="project" value="UniProtKB-KW"/>
</dbReference>
<reference evidence="7" key="1">
    <citation type="journal article" date="2015" name="Nature">
        <title>Complex archaea that bridge the gap between prokaryotes and eukaryotes.</title>
        <authorList>
            <person name="Spang A."/>
            <person name="Saw J.H."/>
            <person name="Jorgensen S.L."/>
            <person name="Zaremba-Niedzwiedzka K."/>
            <person name="Martijn J."/>
            <person name="Lind A.E."/>
            <person name="van Eijk R."/>
            <person name="Schleper C."/>
            <person name="Guy L."/>
            <person name="Ettema T.J."/>
        </authorList>
    </citation>
    <scope>NUCLEOTIDE SEQUENCE</scope>
</reference>
<dbReference type="PANTHER" id="PTHR10133">
    <property type="entry name" value="DNA POLYMERASE I"/>
    <property type="match status" value="1"/>
</dbReference>
<keyword evidence="2" id="KW-0808">Transferase</keyword>
<dbReference type="InterPro" id="IPR036397">
    <property type="entry name" value="RNaseH_sf"/>
</dbReference>
<dbReference type="SUPFAM" id="SSF53098">
    <property type="entry name" value="Ribonuclease H-like"/>
    <property type="match status" value="1"/>
</dbReference>
<dbReference type="PANTHER" id="PTHR10133:SF62">
    <property type="entry name" value="DNA POLYMERASE THETA"/>
    <property type="match status" value="1"/>
</dbReference>
<dbReference type="InterPro" id="IPR002298">
    <property type="entry name" value="DNA_polymerase_A"/>
</dbReference>
<organism evidence="7">
    <name type="scientific">marine sediment metagenome</name>
    <dbReference type="NCBI Taxonomy" id="412755"/>
    <lineage>
        <taxon>unclassified sequences</taxon>
        <taxon>metagenomes</taxon>
        <taxon>ecological metagenomes</taxon>
    </lineage>
</organism>
<sequence>MNYPDLNNSKIISFDIETYDPELKELGPGVYRRDGDVLGMAIANEQGFSEYYDLGHKGITIETKQKNMTYLKDVLSLPCKKLGTAILYDLDWINSWLNIKVKGELHDIQVAESLIDENQIHYSLDFQANKYLKIGKEWTLIEEFCKRNNLKGDPRNHLYLMRASIVRNYAIGDVKKPLEIFRQQWRIMKKQGLLNLYHLEMELFPLLLQMRQVGVRIDEKAIKQGITKLSLFIKSKSSILWEKYGKFNYNSSQQIAIMLNQLGISYPLTKKGNPNLDKHSLPLIDHSISKEILEIREANKILSTFFINAFTRHNTAGRIHCNFHSMKTEEYGAKSGRFSCSNPNLQQIPSREETFGKLCRSVFIPEQDHTWIKVDYNQIEYRLIAHYAQGKGSENIKKQYNEDPKTDYHEFIMNLTELSRKDAKKLNFGTVYFMGVDTMSREFGWSKNKCESLINAYNREVPFLKTTRRFIIDVAKSRGYLCTLLKRRARITQEMRDFRKEYSMFNRLMQGSAADILKKAMRDAYKAGIFNVLVPHLTVHDELDSSKPKTKEGNEATTELKYIMENCIKLKVPLIADVEEGPNWGETKEFGHDKIYN</sequence>
<evidence type="ECO:0000256" key="2">
    <source>
        <dbReference type="ARBA" id="ARBA00022679"/>
    </source>
</evidence>
<dbReference type="EC" id="2.7.7.7" evidence="1"/>
<dbReference type="GO" id="GO:0006261">
    <property type="term" value="P:DNA-templated DNA replication"/>
    <property type="evidence" value="ECO:0007669"/>
    <property type="project" value="InterPro"/>
</dbReference>
<dbReference type="Pfam" id="PF00476">
    <property type="entry name" value="DNA_pol_A"/>
    <property type="match status" value="1"/>
</dbReference>
<name>A0A0F9UJU7_9ZZZZ</name>
<feature type="domain" description="DNA-directed DNA polymerase family A palm" evidence="6">
    <location>
        <begin position="356"/>
        <end position="551"/>
    </location>
</feature>
<dbReference type="AlphaFoldDB" id="A0A0F9UJU7"/>
<dbReference type="GO" id="GO:0006302">
    <property type="term" value="P:double-strand break repair"/>
    <property type="evidence" value="ECO:0007669"/>
    <property type="project" value="TreeGrafter"/>
</dbReference>
<dbReference type="InterPro" id="IPR019760">
    <property type="entry name" value="DNA-dir_DNA_pol_A_CS"/>
</dbReference>
<keyword evidence="3" id="KW-0548">Nucleotidyltransferase</keyword>
<comment type="caution">
    <text evidence="7">The sequence shown here is derived from an EMBL/GenBank/DDBJ whole genome shotgun (WGS) entry which is preliminary data.</text>
</comment>
<dbReference type="Gene3D" id="1.10.150.20">
    <property type="entry name" value="5' to 3' exonuclease, C-terminal subdomain"/>
    <property type="match status" value="1"/>
</dbReference>
<evidence type="ECO:0000313" key="7">
    <source>
        <dbReference type="EMBL" id="KKN61491.1"/>
    </source>
</evidence>
<dbReference type="PRINTS" id="PR00868">
    <property type="entry name" value="DNAPOLI"/>
</dbReference>
<evidence type="ECO:0000256" key="1">
    <source>
        <dbReference type="ARBA" id="ARBA00012417"/>
    </source>
</evidence>
<dbReference type="EMBL" id="LAZR01000656">
    <property type="protein sequence ID" value="KKN61491.1"/>
    <property type="molecule type" value="Genomic_DNA"/>
</dbReference>
<evidence type="ECO:0000259" key="6">
    <source>
        <dbReference type="SMART" id="SM00482"/>
    </source>
</evidence>
<protein>
    <recommendedName>
        <fullName evidence="1">DNA-directed DNA polymerase</fullName>
        <ecNumber evidence="1">2.7.7.7</ecNumber>
    </recommendedName>
</protein>
<dbReference type="InterPro" id="IPR012337">
    <property type="entry name" value="RNaseH-like_sf"/>
</dbReference>
<dbReference type="Gene3D" id="3.30.70.370">
    <property type="match status" value="1"/>
</dbReference>
<dbReference type="SMART" id="SM00482">
    <property type="entry name" value="POLAc"/>
    <property type="match status" value="1"/>
</dbReference>
<accession>A0A0F9UJU7</accession>
<dbReference type="PROSITE" id="PS00447">
    <property type="entry name" value="DNA_POLYMERASE_A"/>
    <property type="match status" value="1"/>
</dbReference>
<dbReference type="GO" id="GO:0003677">
    <property type="term" value="F:DNA binding"/>
    <property type="evidence" value="ECO:0007669"/>
    <property type="project" value="InterPro"/>
</dbReference>
<keyword evidence="4" id="KW-0239">DNA-directed DNA polymerase</keyword>